<dbReference type="GO" id="GO:0005886">
    <property type="term" value="C:plasma membrane"/>
    <property type="evidence" value="ECO:0007669"/>
    <property type="project" value="UniProtKB-SubCell"/>
</dbReference>
<feature type="transmembrane region" description="Helical" evidence="6">
    <location>
        <begin position="52"/>
        <end position="72"/>
    </location>
</feature>
<dbReference type="PANTHER" id="PTHR30250:SF26">
    <property type="entry name" value="PSMA PROTEIN"/>
    <property type="match status" value="1"/>
</dbReference>
<keyword evidence="3 6" id="KW-0812">Transmembrane</keyword>
<dbReference type="EMBL" id="JAJCJK010000025">
    <property type="protein sequence ID" value="MCB6939356.1"/>
    <property type="molecule type" value="Genomic_DNA"/>
</dbReference>
<dbReference type="PANTHER" id="PTHR30250">
    <property type="entry name" value="PST FAMILY PREDICTED COLANIC ACID TRANSPORTER"/>
    <property type="match status" value="1"/>
</dbReference>
<proteinExistence type="predicted"/>
<feature type="transmembrane region" description="Helical" evidence="6">
    <location>
        <begin position="405"/>
        <end position="425"/>
    </location>
</feature>
<dbReference type="RefSeq" id="WP_306778667.1">
    <property type="nucleotide sequence ID" value="NZ_JAJCJK010000025.1"/>
</dbReference>
<dbReference type="AlphaFoldDB" id="A0AAW4UHT6"/>
<keyword evidence="5 6" id="KW-0472">Membrane</keyword>
<evidence type="ECO:0000256" key="3">
    <source>
        <dbReference type="ARBA" id="ARBA00022692"/>
    </source>
</evidence>
<feature type="transmembrane region" description="Helical" evidence="6">
    <location>
        <begin position="344"/>
        <end position="361"/>
    </location>
</feature>
<dbReference type="InterPro" id="IPR050833">
    <property type="entry name" value="Poly_Biosynth_Transport"/>
</dbReference>
<dbReference type="InterPro" id="IPR002797">
    <property type="entry name" value="Polysacc_synth"/>
</dbReference>
<evidence type="ECO:0000313" key="7">
    <source>
        <dbReference type="EMBL" id="MCB6939356.1"/>
    </source>
</evidence>
<feature type="transmembrane region" description="Helical" evidence="6">
    <location>
        <begin position="445"/>
        <end position="464"/>
    </location>
</feature>
<protein>
    <submittedName>
        <fullName evidence="7">Oligosaccharide flippase family protein</fullName>
    </submittedName>
</protein>
<feature type="transmembrane region" description="Helical" evidence="6">
    <location>
        <begin position="124"/>
        <end position="144"/>
    </location>
</feature>
<evidence type="ECO:0000256" key="5">
    <source>
        <dbReference type="ARBA" id="ARBA00023136"/>
    </source>
</evidence>
<comment type="subcellular location">
    <subcellularLocation>
        <location evidence="1">Cell membrane</location>
        <topology evidence="1">Multi-pass membrane protein</topology>
    </subcellularLocation>
</comment>
<feature type="transmembrane region" description="Helical" evidence="6">
    <location>
        <begin position="470"/>
        <end position="492"/>
    </location>
</feature>
<organism evidence="7 8">
    <name type="scientific">Agathobacter rectalis</name>
    <dbReference type="NCBI Taxonomy" id="39491"/>
    <lineage>
        <taxon>Bacteria</taxon>
        <taxon>Bacillati</taxon>
        <taxon>Bacillota</taxon>
        <taxon>Clostridia</taxon>
        <taxon>Lachnospirales</taxon>
        <taxon>Lachnospiraceae</taxon>
        <taxon>Agathobacter</taxon>
    </lineage>
</organism>
<accession>A0AAW4UHT6</accession>
<feature type="transmembrane region" description="Helical" evidence="6">
    <location>
        <begin position="93"/>
        <end position="112"/>
    </location>
</feature>
<keyword evidence="2" id="KW-1003">Cell membrane</keyword>
<sequence length="513" mass="58387">MNNSRTKNSVLTIVSSGIRQALTLIMTFVSRTIFIKVLGAEFLGLNGLFTNILSILALSELGIGSAISFYLYRPIAEKNIDRIKSLMIFYKKCYRIVGLIIILLGSMIMPILPKVVNFNQAVPVNLYLVYFLYLLNTASSYLFFAYKQALVIANQEQYKIEKINIYFTFINCFVDIMVLVIFKDYYAYLIFKFLLVLLKNLITANKIDKEYPYLKDRKSIPIEKSEMKSFFKDIGSVFMFKVGSVLFNTTDNIIISVLLGTVVVGYYSNYYMIISQISMLVGIIINAFSAGIGNVIAKESREKQFIIYKQLDFLVFGISIICTTCLFQLLNSFIKLWIGELDSSYILSQPVVLFLCINFYFDTTTQIANSFREASGNFETGRSLQLIGGIVNIVLSIVLGKFFGLAGIFSATIIAKGLITVTPFIMGVGQDVFGFGKWKLLKHYYFNMFILDLSLVVTWILGYRFHMNNMISFCIECFIAFSVPIIIVFVVYKNNPEMSALIHRVFKPKNKVQ</sequence>
<evidence type="ECO:0000256" key="4">
    <source>
        <dbReference type="ARBA" id="ARBA00022989"/>
    </source>
</evidence>
<feature type="transmembrane region" description="Helical" evidence="6">
    <location>
        <begin position="245"/>
        <end position="267"/>
    </location>
</feature>
<feature type="transmembrane region" description="Helical" evidence="6">
    <location>
        <begin position="21"/>
        <end position="40"/>
    </location>
</feature>
<evidence type="ECO:0000256" key="1">
    <source>
        <dbReference type="ARBA" id="ARBA00004651"/>
    </source>
</evidence>
<feature type="transmembrane region" description="Helical" evidence="6">
    <location>
        <begin position="165"/>
        <end position="182"/>
    </location>
</feature>
<reference evidence="7" key="1">
    <citation type="submission" date="2021-10" db="EMBL/GenBank/DDBJ databases">
        <title>Collection of gut derived symbiotic bacterial strains cultured from healthy donors.</title>
        <authorList>
            <person name="Lin H."/>
            <person name="Littmann E."/>
            <person name="Kohout C."/>
            <person name="Pamer E.G."/>
        </authorList>
    </citation>
    <scope>NUCLEOTIDE SEQUENCE</scope>
    <source>
        <strain evidence="7">DFI.9.42</strain>
    </source>
</reference>
<keyword evidence="4 6" id="KW-1133">Transmembrane helix</keyword>
<evidence type="ECO:0000313" key="8">
    <source>
        <dbReference type="Proteomes" id="UP001197684"/>
    </source>
</evidence>
<dbReference type="Pfam" id="PF01943">
    <property type="entry name" value="Polysacc_synt"/>
    <property type="match status" value="1"/>
</dbReference>
<name>A0AAW4UHT6_9FIRM</name>
<feature type="transmembrane region" description="Helical" evidence="6">
    <location>
        <begin position="382"/>
        <end position="399"/>
    </location>
</feature>
<gene>
    <name evidence="7" type="ORF">LIZ56_13195</name>
</gene>
<evidence type="ECO:0000256" key="6">
    <source>
        <dbReference type="SAM" id="Phobius"/>
    </source>
</evidence>
<evidence type="ECO:0000256" key="2">
    <source>
        <dbReference type="ARBA" id="ARBA00022475"/>
    </source>
</evidence>
<feature type="transmembrane region" description="Helical" evidence="6">
    <location>
        <begin position="313"/>
        <end position="338"/>
    </location>
</feature>
<comment type="caution">
    <text evidence="7">The sequence shown here is derived from an EMBL/GenBank/DDBJ whole genome shotgun (WGS) entry which is preliminary data.</text>
</comment>
<dbReference type="Proteomes" id="UP001197684">
    <property type="component" value="Unassembled WGS sequence"/>
</dbReference>
<feature type="transmembrane region" description="Helical" evidence="6">
    <location>
        <begin position="273"/>
        <end position="292"/>
    </location>
</feature>